<evidence type="ECO:0000313" key="1">
    <source>
        <dbReference type="EnsemblMetazoa" id="AALB014053-PA"/>
    </source>
</evidence>
<dbReference type="Proteomes" id="UP000069272">
    <property type="component" value="Chromosome 2L"/>
</dbReference>
<reference evidence="1" key="2">
    <citation type="submission" date="2022-08" db="UniProtKB">
        <authorList>
            <consortium name="EnsemblMetazoa"/>
        </authorList>
    </citation>
    <scope>IDENTIFICATION</scope>
    <source>
        <strain evidence="1">STECLA/ALBI9_A</strain>
    </source>
</reference>
<dbReference type="AlphaFoldDB" id="A0A182FWK9"/>
<dbReference type="EnsemblMetazoa" id="AALB014053-RA">
    <property type="protein sequence ID" value="AALB014053-PA"/>
    <property type="gene ID" value="AALB014053"/>
</dbReference>
<sequence>MSDQRSFMHGTTVGGQIAGLLLDHLNRGSVHDGWGSIGHRVDGGSRISIGGRYVGRTLVTGHDVLRCDVLLDDRGLRDRVGQRNGVRADGTSFGGNGQRDHDCSND</sequence>
<name>A0A182FWK9_ANOAL</name>
<proteinExistence type="predicted"/>
<protein>
    <submittedName>
        <fullName evidence="1">Uncharacterized protein</fullName>
    </submittedName>
</protein>
<organism evidence="1 2">
    <name type="scientific">Anopheles albimanus</name>
    <name type="common">New world malaria mosquito</name>
    <dbReference type="NCBI Taxonomy" id="7167"/>
    <lineage>
        <taxon>Eukaryota</taxon>
        <taxon>Metazoa</taxon>
        <taxon>Ecdysozoa</taxon>
        <taxon>Arthropoda</taxon>
        <taxon>Hexapoda</taxon>
        <taxon>Insecta</taxon>
        <taxon>Pterygota</taxon>
        <taxon>Neoptera</taxon>
        <taxon>Endopterygota</taxon>
        <taxon>Diptera</taxon>
        <taxon>Nematocera</taxon>
        <taxon>Culicoidea</taxon>
        <taxon>Culicidae</taxon>
        <taxon>Anophelinae</taxon>
        <taxon>Anopheles</taxon>
    </lineage>
</organism>
<keyword evidence="2" id="KW-1185">Reference proteome</keyword>
<reference evidence="1 2" key="1">
    <citation type="journal article" date="2017" name="G3 (Bethesda)">
        <title>The Physical Genome Mapping of Anopheles albimanus Corrected Scaffold Misassemblies and Identified Interarm Rearrangements in Genus Anopheles.</title>
        <authorList>
            <person name="Artemov G.N."/>
            <person name="Peery A.N."/>
            <person name="Jiang X."/>
            <person name="Tu Z."/>
            <person name="Stegniy V.N."/>
            <person name="Sharakhova M.V."/>
            <person name="Sharakhov I.V."/>
        </authorList>
    </citation>
    <scope>NUCLEOTIDE SEQUENCE [LARGE SCALE GENOMIC DNA]</scope>
    <source>
        <strain evidence="1 2">ALBI9_A</strain>
    </source>
</reference>
<accession>A0A182FWK9</accession>
<evidence type="ECO:0000313" key="2">
    <source>
        <dbReference type="Proteomes" id="UP000069272"/>
    </source>
</evidence>
<dbReference type="VEuPathDB" id="VectorBase:AALB014053"/>